<evidence type="ECO:0000259" key="1">
    <source>
        <dbReference type="PROSITE" id="PS50943"/>
    </source>
</evidence>
<evidence type="ECO:0000313" key="3">
    <source>
        <dbReference type="Proteomes" id="UP000739180"/>
    </source>
</evidence>
<evidence type="ECO:0000313" key="2">
    <source>
        <dbReference type="EMBL" id="TMW12894.1"/>
    </source>
</evidence>
<dbReference type="SMART" id="SM00530">
    <property type="entry name" value="HTH_XRE"/>
    <property type="match status" value="1"/>
</dbReference>
<dbReference type="SUPFAM" id="SSF47413">
    <property type="entry name" value="lambda repressor-like DNA-binding domains"/>
    <property type="match status" value="1"/>
</dbReference>
<dbReference type="PROSITE" id="PS50943">
    <property type="entry name" value="HTH_CROC1"/>
    <property type="match status" value="1"/>
</dbReference>
<keyword evidence="3" id="KW-1185">Reference proteome</keyword>
<dbReference type="EMBL" id="VCQT01000028">
    <property type="protein sequence ID" value="TMW12894.1"/>
    <property type="molecule type" value="Genomic_DNA"/>
</dbReference>
<dbReference type="InterPro" id="IPR010982">
    <property type="entry name" value="Lambda_DNA-bd_dom_sf"/>
</dbReference>
<dbReference type="Pfam" id="PF13560">
    <property type="entry name" value="HTH_31"/>
    <property type="match status" value="1"/>
</dbReference>
<dbReference type="RefSeq" id="WP_138772295.1">
    <property type="nucleotide sequence ID" value="NZ_VCQT01000028.1"/>
</dbReference>
<gene>
    <name evidence="2" type="ORF">FGS76_08965</name>
</gene>
<reference evidence="2 3" key="1">
    <citation type="submission" date="2019-05" db="EMBL/GenBank/DDBJ databases">
        <title>Genome of Alcanivorax gelatiniphagus, an oil degrading marine bacteria.</title>
        <authorList>
            <person name="Kwon K.K."/>
        </authorList>
    </citation>
    <scope>NUCLEOTIDE SEQUENCE [LARGE SCALE GENOMIC DNA]</scope>
    <source>
        <strain evidence="2 3">MEBiC 08158</strain>
    </source>
</reference>
<sequence>MDIGAGLKRQRLARGATLKQVADLCGTDAGNLSRVERNVQDVSFQRLTRICAAMELGVVDFLTQVEHWENATTQLPTSALTKRLRAMMRLFGAVSRRDQMLLLALARGMARPRVEGDDGPAADGYRPAL</sequence>
<comment type="caution">
    <text evidence="2">The sequence shown here is derived from an EMBL/GenBank/DDBJ whole genome shotgun (WGS) entry which is preliminary data.</text>
</comment>
<feature type="domain" description="HTH cro/C1-type" evidence="1">
    <location>
        <begin position="7"/>
        <end position="61"/>
    </location>
</feature>
<dbReference type="CDD" id="cd00093">
    <property type="entry name" value="HTH_XRE"/>
    <property type="match status" value="1"/>
</dbReference>
<organism evidence="2 3">
    <name type="scientific">Alloalcanivorax gelatiniphagus</name>
    <dbReference type="NCBI Taxonomy" id="1194167"/>
    <lineage>
        <taxon>Bacteria</taxon>
        <taxon>Pseudomonadati</taxon>
        <taxon>Pseudomonadota</taxon>
        <taxon>Gammaproteobacteria</taxon>
        <taxon>Oceanospirillales</taxon>
        <taxon>Alcanivoracaceae</taxon>
        <taxon>Alloalcanivorax</taxon>
    </lineage>
</organism>
<dbReference type="Proteomes" id="UP000739180">
    <property type="component" value="Unassembled WGS sequence"/>
</dbReference>
<dbReference type="Gene3D" id="1.10.260.40">
    <property type="entry name" value="lambda repressor-like DNA-binding domains"/>
    <property type="match status" value="1"/>
</dbReference>
<accession>A0ABY2XM85</accession>
<protein>
    <submittedName>
        <fullName evidence="2">Helix-turn-helix transcriptional regulator</fullName>
    </submittedName>
</protein>
<name>A0ABY2XM85_9GAMM</name>
<proteinExistence type="predicted"/>
<dbReference type="InterPro" id="IPR001387">
    <property type="entry name" value="Cro/C1-type_HTH"/>
</dbReference>